<dbReference type="RefSeq" id="WP_115571119.1">
    <property type="nucleotide sequence ID" value="NZ_NXLT01000003.1"/>
</dbReference>
<comment type="caution">
    <text evidence="6">The sequence shown here is derived from an EMBL/GenBank/DDBJ whole genome shotgun (WGS) entry which is preliminary data.</text>
</comment>
<feature type="modified residue" description="N6-(pyridoxal phosphate)lysine" evidence="2 3">
    <location>
        <position position="36"/>
    </location>
</feature>
<dbReference type="Pfam" id="PF01168">
    <property type="entry name" value="Ala_racemase_N"/>
    <property type="match status" value="1"/>
</dbReference>
<feature type="domain" description="Alanine racemase N-terminal" evidence="5">
    <location>
        <begin position="31"/>
        <end position="224"/>
    </location>
</feature>
<evidence type="ECO:0000313" key="6">
    <source>
        <dbReference type="EMBL" id="RDU67411.1"/>
    </source>
</evidence>
<dbReference type="InterPro" id="IPR029066">
    <property type="entry name" value="PLP-binding_barrel"/>
</dbReference>
<comment type="function">
    <text evidence="2">Pyridoxal 5'-phosphate (PLP)-binding protein, which is involved in PLP homeostasis.</text>
</comment>
<dbReference type="PANTHER" id="PTHR10146">
    <property type="entry name" value="PROLINE SYNTHETASE CO-TRANSCRIBED BACTERIAL HOMOLOG PROTEIN"/>
    <property type="match status" value="1"/>
</dbReference>
<dbReference type="AlphaFoldDB" id="A0A3D8IS51"/>
<dbReference type="CDD" id="cd00635">
    <property type="entry name" value="PLPDE_III_YBL036c_like"/>
    <property type="match status" value="1"/>
</dbReference>
<dbReference type="OrthoDB" id="9804072at2"/>
<dbReference type="HAMAP" id="MF_02087">
    <property type="entry name" value="PLP_homeostasis"/>
    <property type="match status" value="1"/>
</dbReference>
<evidence type="ECO:0000256" key="1">
    <source>
        <dbReference type="ARBA" id="ARBA00022898"/>
    </source>
</evidence>
<dbReference type="Gene3D" id="3.20.20.10">
    <property type="entry name" value="Alanine racemase"/>
    <property type="match status" value="1"/>
</dbReference>
<protein>
    <recommendedName>
        <fullName evidence="2">Pyridoxal phosphate homeostasis protein</fullName>
        <shortName evidence="2">PLP homeostasis protein</shortName>
    </recommendedName>
</protein>
<dbReference type="NCBIfam" id="TIGR00044">
    <property type="entry name" value="YggS family pyridoxal phosphate-dependent enzyme"/>
    <property type="match status" value="1"/>
</dbReference>
<evidence type="ECO:0000256" key="3">
    <source>
        <dbReference type="PIRSR" id="PIRSR004848-1"/>
    </source>
</evidence>
<comment type="similarity">
    <text evidence="2 4">Belongs to the pyridoxal phosphate-binding protein YggS/PROSC family.</text>
</comment>
<dbReference type="Proteomes" id="UP000256514">
    <property type="component" value="Unassembled WGS sequence"/>
</dbReference>
<dbReference type="GO" id="GO:0030170">
    <property type="term" value="F:pyridoxal phosphate binding"/>
    <property type="evidence" value="ECO:0007669"/>
    <property type="project" value="UniProtKB-UniRule"/>
</dbReference>
<dbReference type="InterPro" id="IPR011078">
    <property type="entry name" value="PyrdxlP_homeostasis"/>
</dbReference>
<keyword evidence="1 2" id="KW-0663">Pyridoxal phosphate</keyword>
<dbReference type="PROSITE" id="PS01211">
    <property type="entry name" value="UPF0001"/>
    <property type="match status" value="1"/>
</dbReference>
<dbReference type="PIRSF" id="PIRSF004848">
    <property type="entry name" value="YBL036c_PLPDEIII"/>
    <property type="match status" value="1"/>
</dbReference>
<organism evidence="6 7">
    <name type="scientific">Helicobacter equorum</name>
    <dbReference type="NCBI Taxonomy" id="361872"/>
    <lineage>
        <taxon>Bacteria</taxon>
        <taxon>Pseudomonadati</taxon>
        <taxon>Campylobacterota</taxon>
        <taxon>Epsilonproteobacteria</taxon>
        <taxon>Campylobacterales</taxon>
        <taxon>Helicobacteraceae</taxon>
        <taxon>Helicobacter</taxon>
    </lineage>
</organism>
<comment type="cofactor">
    <cofactor evidence="3">
        <name>pyridoxal 5'-phosphate</name>
        <dbReference type="ChEBI" id="CHEBI:597326"/>
    </cofactor>
</comment>
<dbReference type="SUPFAM" id="SSF51419">
    <property type="entry name" value="PLP-binding barrel"/>
    <property type="match status" value="1"/>
</dbReference>
<evidence type="ECO:0000313" key="7">
    <source>
        <dbReference type="Proteomes" id="UP000256514"/>
    </source>
</evidence>
<name>A0A3D8IS51_9HELI</name>
<reference evidence="6 7" key="1">
    <citation type="submission" date="2018-04" db="EMBL/GenBank/DDBJ databases">
        <title>Novel Campyloabacter and Helicobacter Species and Strains.</title>
        <authorList>
            <person name="Mannion A.J."/>
            <person name="Shen Z."/>
            <person name="Fox J.G."/>
        </authorList>
    </citation>
    <scope>NUCLEOTIDE SEQUENCE [LARGE SCALE GENOMIC DNA]</scope>
    <source>
        <strain evidence="6 7">MIT 12-6600</strain>
    </source>
</reference>
<gene>
    <name evidence="6" type="ORF">CQA54_05420</name>
</gene>
<evidence type="ECO:0000259" key="5">
    <source>
        <dbReference type="Pfam" id="PF01168"/>
    </source>
</evidence>
<keyword evidence="7" id="KW-1185">Reference proteome</keyword>
<proteinExistence type="inferred from homology"/>
<dbReference type="InterPro" id="IPR001608">
    <property type="entry name" value="Ala_racemase_N"/>
</dbReference>
<dbReference type="EMBL" id="NXLT01000003">
    <property type="protein sequence ID" value="RDU67411.1"/>
    <property type="molecule type" value="Genomic_DNA"/>
</dbReference>
<sequence>MHASYIRNLDLVIRKIERARLAYNPHHIVSLLAVSKYATTEQITFLHECGQRAFGENKVQDLKQKMHILESLPLQWHMIGTLQENKINTLIDLNPTLLHSLDSLKLAIALQKRLEAKGKVMRTLLQLNTSFESTKSGVSPTQAKEIYLEILAQCPNIKLEGVMSIGAHSTDYKTLEKSFVLAKDVFDSLQDVGAKTLSMGMSEDFEIAIACGANLVRIGSRLFGS</sequence>
<dbReference type="PANTHER" id="PTHR10146:SF14">
    <property type="entry name" value="PYRIDOXAL PHOSPHATE HOMEOSTASIS PROTEIN"/>
    <property type="match status" value="1"/>
</dbReference>
<evidence type="ECO:0000256" key="2">
    <source>
        <dbReference type="HAMAP-Rule" id="MF_02087"/>
    </source>
</evidence>
<dbReference type="FunFam" id="3.20.20.10:FF:000018">
    <property type="entry name" value="Pyridoxal phosphate homeostasis protein"/>
    <property type="match status" value="1"/>
</dbReference>
<evidence type="ECO:0000256" key="4">
    <source>
        <dbReference type="RuleBase" id="RU004514"/>
    </source>
</evidence>
<accession>A0A3D8IS51</accession>